<dbReference type="EMBL" id="FR845719">
    <property type="protein sequence ID" value="CCA56391.1"/>
    <property type="molecule type" value="Genomic_DNA"/>
</dbReference>
<protein>
    <submittedName>
        <fullName evidence="1">Uncharacterized protein</fullName>
    </submittedName>
</protein>
<proteinExistence type="predicted"/>
<evidence type="ECO:0000313" key="2">
    <source>
        <dbReference type="Proteomes" id="UP000006854"/>
    </source>
</evidence>
<keyword evidence="2" id="KW-1185">Reference proteome</keyword>
<organism evidence="1 2">
    <name type="scientific">Streptomyces venezuelae (strain ATCC 10712 / CBS 650.69 / DSM 40230 / JCM 4526 / NBRC 13096 / PD 04745)</name>
    <dbReference type="NCBI Taxonomy" id="953739"/>
    <lineage>
        <taxon>Bacteria</taxon>
        <taxon>Bacillati</taxon>
        <taxon>Actinomycetota</taxon>
        <taxon>Actinomycetes</taxon>
        <taxon>Kitasatosporales</taxon>
        <taxon>Streptomycetaceae</taxon>
        <taxon>Streptomyces</taxon>
    </lineage>
</organism>
<sequence>MFCEVGTRVLVRARARGRVGFAPTGVPAAGGRGSRVPE</sequence>
<dbReference type="Proteomes" id="UP000006854">
    <property type="component" value="Chromosome"/>
</dbReference>
<dbReference type="HOGENOM" id="CLU_3333807_0_0_11"/>
<reference evidence="1 2" key="1">
    <citation type="journal article" date="2011" name="BMC Genomics">
        <title>Genome-wide analysis of the role of GlnR in Streptomyces venezuelae provides new insights into global nitrogen regulation in actinomycetes.</title>
        <authorList>
            <person name="Pullan S.T."/>
            <person name="Bibb M.J."/>
            <person name="Merrick M."/>
        </authorList>
    </citation>
    <scope>NUCLEOTIDE SEQUENCE [LARGE SCALE GENOMIC DNA]</scope>
    <source>
        <strain evidence="2">ATCC 10712 / CBS 650.69 / DSM 40230 / JCM 4526 / NBRC 13096 / PD 04745</strain>
    </source>
</reference>
<dbReference type="KEGG" id="sve:SVEN_3105"/>
<dbReference type="STRING" id="953739.SVEN_3105"/>
<name>F2R8T1_STRVP</name>
<accession>F2R8T1</accession>
<evidence type="ECO:0000313" key="1">
    <source>
        <dbReference type="EMBL" id="CCA56391.1"/>
    </source>
</evidence>
<gene>
    <name evidence="1" type="ordered locus">SVEN_3105</name>
</gene>
<dbReference type="AlphaFoldDB" id="F2R8T1"/>